<dbReference type="KEGG" id="ido:I598_1236"/>
<sequence>MHIDDFDTLDVPAATATATVWAAVPPWADALVAGRPYGSTTALADRAAALAAGWGRPELDAALAHHPRIGERPAGTGAEAAASRREQASMADAGADVAARMAAGNRAYEDRFGRVFLIRAAGRTPDEMLAELERRLAHDDATEVVEACDQLAQIALLRLRADVTDEGTTP</sequence>
<dbReference type="GO" id="GO:0019628">
    <property type="term" value="P:urate catabolic process"/>
    <property type="evidence" value="ECO:0007669"/>
    <property type="project" value="TreeGrafter"/>
</dbReference>
<dbReference type="PANTHER" id="PTHR43466:SF1">
    <property type="entry name" value="2-OXO-4-HYDROXY-4-CARBOXY-5-UREIDOIMIDAZOLINE DECARBOXYLASE-RELATED"/>
    <property type="match status" value="1"/>
</dbReference>
<dbReference type="PATRIC" id="fig|1300344.3.peg.1237"/>
<dbReference type="NCBIfam" id="NF010372">
    <property type="entry name" value="PRK13798.1"/>
    <property type="match status" value="1"/>
</dbReference>
<dbReference type="Gene3D" id="1.10.3330.10">
    <property type="entry name" value="Oxo-4-hydroxy-4-carboxy-5-ureidoimidazoline decarboxylase"/>
    <property type="match status" value="1"/>
</dbReference>
<evidence type="ECO:0000256" key="3">
    <source>
        <dbReference type="ARBA" id="ARBA00012257"/>
    </source>
</evidence>
<feature type="domain" description="Oxo-4-hydroxy-4-carboxy-5-ureidoimidazoline decarboxylase" evidence="8">
    <location>
        <begin position="10"/>
        <end position="160"/>
    </location>
</feature>
<evidence type="ECO:0000259" key="8">
    <source>
        <dbReference type="Pfam" id="PF09349"/>
    </source>
</evidence>
<dbReference type="RefSeq" id="WP_083972954.1">
    <property type="nucleotide sequence ID" value="NZ_CP014209.1"/>
</dbReference>
<feature type="region of interest" description="Disordered" evidence="7">
    <location>
        <begin position="69"/>
        <end position="89"/>
    </location>
</feature>
<dbReference type="GO" id="GO:0006144">
    <property type="term" value="P:purine nucleobase metabolic process"/>
    <property type="evidence" value="ECO:0007669"/>
    <property type="project" value="UniProtKB-KW"/>
</dbReference>
<dbReference type="InterPro" id="IPR036778">
    <property type="entry name" value="OHCU_decarboxylase_sf"/>
</dbReference>
<protein>
    <recommendedName>
        <fullName evidence="3">2-oxo-4-hydroxy-4-carboxy-5-ureidoimidazoline decarboxylase</fullName>
        <ecNumber evidence="3">4.1.1.97</ecNumber>
    </recommendedName>
</protein>
<evidence type="ECO:0000313" key="10">
    <source>
        <dbReference type="Proteomes" id="UP000076794"/>
    </source>
</evidence>
<comment type="pathway">
    <text evidence="2">Purine metabolism; urate degradation; (S)-allantoin from urate: step 3/3.</text>
</comment>
<dbReference type="PANTHER" id="PTHR43466">
    <property type="entry name" value="2-OXO-4-HYDROXY-4-CARBOXY-5-UREIDOIMIDAZOLINE DECARBOXYLASE-RELATED"/>
    <property type="match status" value="1"/>
</dbReference>
<evidence type="ECO:0000256" key="2">
    <source>
        <dbReference type="ARBA" id="ARBA00004754"/>
    </source>
</evidence>
<dbReference type="STRING" id="1300344.I598_1236"/>
<evidence type="ECO:0000256" key="6">
    <source>
        <dbReference type="ARBA" id="ARBA00023239"/>
    </source>
</evidence>
<dbReference type="InterPro" id="IPR017595">
    <property type="entry name" value="OHCU_decarboxylase-2"/>
</dbReference>
<proteinExistence type="predicted"/>
<comment type="catalytic activity">
    <reaction evidence="1">
        <text>5-hydroxy-2-oxo-4-ureido-2,5-dihydro-1H-imidazole-5-carboxylate + H(+) = (S)-allantoin + CO2</text>
        <dbReference type="Rhea" id="RHEA:26301"/>
        <dbReference type="ChEBI" id="CHEBI:15378"/>
        <dbReference type="ChEBI" id="CHEBI:15678"/>
        <dbReference type="ChEBI" id="CHEBI:16526"/>
        <dbReference type="ChEBI" id="CHEBI:58639"/>
        <dbReference type="EC" id="4.1.1.97"/>
    </reaction>
</comment>
<gene>
    <name evidence="9" type="primary">uao</name>
    <name evidence="9" type="ORF">I598_1236</name>
</gene>
<dbReference type="NCBIfam" id="TIGR03180">
    <property type="entry name" value="UraD_2"/>
    <property type="match status" value="1"/>
</dbReference>
<dbReference type="EMBL" id="CP014209">
    <property type="protein sequence ID" value="ANC30797.1"/>
    <property type="molecule type" value="Genomic_DNA"/>
</dbReference>
<dbReference type="Proteomes" id="UP000076794">
    <property type="component" value="Chromosome"/>
</dbReference>
<dbReference type="SUPFAM" id="SSF158694">
    <property type="entry name" value="UraD-Like"/>
    <property type="match status" value="1"/>
</dbReference>
<dbReference type="Pfam" id="PF09349">
    <property type="entry name" value="OHCU_decarbox"/>
    <property type="match status" value="1"/>
</dbReference>
<evidence type="ECO:0000313" key="9">
    <source>
        <dbReference type="EMBL" id="ANC30797.1"/>
    </source>
</evidence>
<keyword evidence="10" id="KW-1185">Reference proteome</keyword>
<evidence type="ECO:0000256" key="1">
    <source>
        <dbReference type="ARBA" id="ARBA00001163"/>
    </source>
</evidence>
<accession>A0A168F272</accession>
<reference evidence="9 10" key="1">
    <citation type="submission" date="2016-01" db="EMBL/GenBank/DDBJ databases">
        <title>Complete genome sequence of a soil Actinobacterium, Isoptericola dokdonensis DS-3.</title>
        <authorList>
            <person name="Kwon S.-K."/>
            <person name="Kim J.F."/>
        </authorList>
    </citation>
    <scope>NUCLEOTIDE SEQUENCE [LARGE SCALE GENOMIC DNA]</scope>
    <source>
        <strain evidence="9 10">DS-3</strain>
    </source>
</reference>
<keyword evidence="5" id="KW-0210">Decarboxylase</keyword>
<dbReference type="GO" id="GO:0051997">
    <property type="term" value="F:2-oxo-4-hydroxy-4-carboxy-5-ureidoimidazoline decarboxylase activity"/>
    <property type="evidence" value="ECO:0007669"/>
    <property type="project" value="UniProtKB-EC"/>
</dbReference>
<evidence type="ECO:0000256" key="5">
    <source>
        <dbReference type="ARBA" id="ARBA00022793"/>
    </source>
</evidence>
<keyword evidence="4" id="KW-0659">Purine metabolism</keyword>
<dbReference type="EC" id="4.1.1.97" evidence="3"/>
<dbReference type="InterPro" id="IPR018020">
    <property type="entry name" value="OHCU_decarboxylase"/>
</dbReference>
<name>A0A168F272_9MICO</name>
<evidence type="ECO:0000256" key="7">
    <source>
        <dbReference type="SAM" id="MobiDB-lite"/>
    </source>
</evidence>
<dbReference type="AlphaFoldDB" id="A0A168F272"/>
<keyword evidence="6" id="KW-0456">Lyase</keyword>
<dbReference type="OrthoDB" id="5243781at2"/>
<organism evidence="9 10">
    <name type="scientific">Isoptericola dokdonensis DS-3</name>
    <dbReference type="NCBI Taxonomy" id="1300344"/>
    <lineage>
        <taxon>Bacteria</taxon>
        <taxon>Bacillati</taxon>
        <taxon>Actinomycetota</taxon>
        <taxon>Actinomycetes</taxon>
        <taxon>Micrococcales</taxon>
        <taxon>Promicromonosporaceae</taxon>
        <taxon>Isoptericola</taxon>
    </lineage>
</organism>
<evidence type="ECO:0000256" key="4">
    <source>
        <dbReference type="ARBA" id="ARBA00022631"/>
    </source>
</evidence>